<keyword evidence="3" id="KW-1185">Reference proteome</keyword>
<dbReference type="InterPro" id="IPR003423">
    <property type="entry name" value="OMP_efflux"/>
</dbReference>
<dbReference type="GO" id="GO:0015562">
    <property type="term" value="F:efflux transmembrane transporter activity"/>
    <property type="evidence" value="ECO:0007669"/>
    <property type="project" value="InterPro"/>
</dbReference>
<dbReference type="PANTHER" id="PTHR30203:SF24">
    <property type="entry name" value="BLR4935 PROTEIN"/>
    <property type="match status" value="1"/>
</dbReference>
<evidence type="ECO:0000256" key="1">
    <source>
        <dbReference type="ARBA" id="ARBA00007613"/>
    </source>
</evidence>
<dbReference type="Gene3D" id="1.20.1600.10">
    <property type="entry name" value="Outer membrane efflux proteins (OEP)"/>
    <property type="match status" value="1"/>
</dbReference>
<sequence>MASLRIIIQLKLIAIMKRRNKLGLFIFLISCMHFSHAQYTLKLSHQEFLAVVKNYHPLAFRYRLQNQIAQAEIQSARGNFDPTLAAKQGSKTIDGTKYYKETNIEFGIPTWYGIQLNGSYNYIDGQKLDNGETKGELNQFALTIPLAKNLLYDKRRALLEQAKFSLQMTETDQTLLTNDLMLEADNSYWEWVKAHEALLLQTKAVKINQDRLQLIRKTFQYGERAAIDTTEALTQLQNFELNQTNAYLAFVKATQQLSLFLWQENQQPYNTSQLILPSTSLEENLAYQNYLTLITEVDNASLANHSSLLFYFSKQNLMERERRLKFQSLLPKVDLTYNLLNKENFQDNLFPLFQNNYQYSLKLEIPIFFRQARADYRISKIKLQQNQLDIDFKRQEISMKITTYKNAVINYNQQIGIAFQTAKNYQRLLQAEQVRYDNGESSLFLINSRENKLIEMQEKILELRLKFLQGYNHLKWTKENFN</sequence>
<name>A0A4U1C2L8_9SPHI</name>
<gene>
    <name evidence="2" type="ORF">FA045_12410</name>
</gene>
<dbReference type="InterPro" id="IPR010131">
    <property type="entry name" value="MdtP/NodT-like"/>
</dbReference>
<reference evidence="2 3" key="1">
    <citation type="submission" date="2019-04" db="EMBL/GenBank/DDBJ databases">
        <title>Pedobacter sp. AR-2-6 sp. nov., isolated from Arctic soil.</title>
        <authorList>
            <person name="Dahal R.H."/>
            <person name="Kim D.-U."/>
        </authorList>
    </citation>
    <scope>NUCLEOTIDE SEQUENCE [LARGE SCALE GENOMIC DNA]</scope>
    <source>
        <strain evidence="2 3">AR-2-6</strain>
    </source>
</reference>
<comment type="caution">
    <text evidence="2">The sequence shown here is derived from an EMBL/GenBank/DDBJ whole genome shotgun (WGS) entry which is preliminary data.</text>
</comment>
<accession>A0A4U1C2L8</accession>
<comment type="similarity">
    <text evidence="1">Belongs to the outer membrane factor (OMF) (TC 1.B.17) family.</text>
</comment>
<organism evidence="2 3">
    <name type="scientific">Pedobacter cryotolerans</name>
    <dbReference type="NCBI Taxonomy" id="2571270"/>
    <lineage>
        <taxon>Bacteria</taxon>
        <taxon>Pseudomonadati</taxon>
        <taxon>Bacteroidota</taxon>
        <taxon>Sphingobacteriia</taxon>
        <taxon>Sphingobacteriales</taxon>
        <taxon>Sphingobacteriaceae</taxon>
        <taxon>Pedobacter</taxon>
    </lineage>
</organism>
<dbReference type="SUPFAM" id="SSF56954">
    <property type="entry name" value="Outer membrane efflux proteins (OEP)"/>
    <property type="match status" value="1"/>
</dbReference>
<dbReference type="Pfam" id="PF02321">
    <property type="entry name" value="OEP"/>
    <property type="match status" value="1"/>
</dbReference>
<evidence type="ECO:0000313" key="2">
    <source>
        <dbReference type="EMBL" id="TKB99288.1"/>
    </source>
</evidence>
<evidence type="ECO:0000313" key="3">
    <source>
        <dbReference type="Proteomes" id="UP000310477"/>
    </source>
</evidence>
<dbReference type="Proteomes" id="UP000310477">
    <property type="component" value="Unassembled WGS sequence"/>
</dbReference>
<proteinExistence type="inferred from homology"/>
<dbReference type="PANTHER" id="PTHR30203">
    <property type="entry name" value="OUTER MEMBRANE CATION EFFLUX PROTEIN"/>
    <property type="match status" value="1"/>
</dbReference>
<protein>
    <submittedName>
        <fullName evidence="2">TolC family protein</fullName>
    </submittedName>
</protein>
<dbReference type="AlphaFoldDB" id="A0A4U1C2L8"/>
<dbReference type="EMBL" id="SWBO01000007">
    <property type="protein sequence ID" value="TKB99288.1"/>
    <property type="molecule type" value="Genomic_DNA"/>
</dbReference>
<dbReference type="OrthoDB" id="581172at2"/>